<dbReference type="SMART" id="SM00822">
    <property type="entry name" value="PKS_KR"/>
    <property type="match status" value="1"/>
</dbReference>
<organism evidence="3 4">
    <name type="scientific">Pseudonocardia eucalypti</name>
    <dbReference type="NCBI Taxonomy" id="648755"/>
    <lineage>
        <taxon>Bacteria</taxon>
        <taxon>Bacillati</taxon>
        <taxon>Actinomycetota</taxon>
        <taxon>Actinomycetes</taxon>
        <taxon>Pseudonocardiales</taxon>
        <taxon>Pseudonocardiaceae</taxon>
        <taxon>Pseudonocardia</taxon>
    </lineage>
</organism>
<dbReference type="Pfam" id="PF13561">
    <property type="entry name" value="adh_short_C2"/>
    <property type="match status" value="1"/>
</dbReference>
<dbReference type="PRINTS" id="PR00080">
    <property type="entry name" value="SDRFAMILY"/>
</dbReference>
<name>A0ABP9QKF0_9PSEU</name>
<comment type="similarity">
    <text evidence="1">Belongs to the short-chain dehydrogenases/reductases (SDR) family.</text>
</comment>
<gene>
    <name evidence="3" type="ORF">GCM10023321_50070</name>
</gene>
<proteinExistence type="inferred from homology"/>
<dbReference type="RefSeq" id="WP_185060799.1">
    <property type="nucleotide sequence ID" value="NZ_BAABJP010000029.1"/>
</dbReference>
<evidence type="ECO:0000313" key="3">
    <source>
        <dbReference type="EMBL" id="GAA5163354.1"/>
    </source>
</evidence>
<sequence>MFSLSGRTALVTGSVRGLGLEMARSLARAGARVVLNGRDPSTLAVATAELRTEGLDVAAAAFDVTDHATAAHAITNLDVVDILVNNVGHRDRRSLEELTPTDLTRMLDVHLVSAYALSQAVAARLSDRSAPGRIINVSSVIGQLGRAGDAAYAVAKAGLDGMTRALAADLGPRGITVNSIAPGTFATDVNASLVADPGWTTWLGSRTALGRWGRPAEIGGAVVFLASEAASFITGQTLAVDGGMTVTF</sequence>
<dbReference type="InterPro" id="IPR002347">
    <property type="entry name" value="SDR_fam"/>
</dbReference>
<dbReference type="InterPro" id="IPR057326">
    <property type="entry name" value="KR_dom"/>
</dbReference>
<evidence type="ECO:0000259" key="2">
    <source>
        <dbReference type="SMART" id="SM00822"/>
    </source>
</evidence>
<protein>
    <submittedName>
        <fullName evidence="3">SDR family oxidoreductase</fullName>
    </submittedName>
</protein>
<feature type="domain" description="Ketoreductase" evidence="2">
    <location>
        <begin position="7"/>
        <end position="183"/>
    </location>
</feature>
<dbReference type="NCBIfam" id="NF004778">
    <property type="entry name" value="PRK06124.1"/>
    <property type="match status" value="1"/>
</dbReference>
<reference evidence="4" key="1">
    <citation type="journal article" date="2019" name="Int. J. Syst. Evol. Microbiol.">
        <title>The Global Catalogue of Microorganisms (GCM) 10K type strain sequencing project: providing services to taxonomists for standard genome sequencing and annotation.</title>
        <authorList>
            <consortium name="The Broad Institute Genomics Platform"/>
            <consortium name="The Broad Institute Genome Sequencing Center for Infectious Disease"/>
            <person name="Wu L."/>
            <person name="Ma J."/>
        </authorList>
    </citation>
    <scope>NUCLEOTIDE SEQUENCE [LARGE SCALE GENOMIC DNA]</scope>
    <source>
        <strain evidence="4">JCM 18303</strain>
    </source>
</reference>
<dbReference type="InterPro" id="IPR020904">
    <property type="entry name" value="Sc_DH/Rdtase_CS"/>
</dbReference>
<dbReference type="InterPro" id="IPR036291">
    <property type="entry name" value="NAD(P)-bd_dom_sf"/>
</dbReference>
<dbReference type="PROSITE" id="PS00061">
    <property type="entry name" value="ADH_SHORT"/>
    <property type="match status" value="1"/>
</dbReference>
<dbReference type="PANTHER" id="PTHR42879:SF2">
    <property type="entry name" value="3-OXOACYL-[ACYL-CARRIER-PROTEIN] REDUCTASE FABG"/>
    <property type="match status" value="1"/>
</dbReference>
<evidence type="ECO:0000313" key="4">
    <source>
        <dbReference type="Proteomes" id="UP001428817"/>
    </source>
</evidence>
<dbReference type="PANTHER" id="PTHR42879">
    <property type="entry name" value="3-OXOACYL-(ACYL-CARRIER-PROTEIN) REDUCTASE"/>
    <property type="match status" value="1"/>
</dbReference>
<dbReference type="EMBL" id="BAABJP010000029">
    <property type="protein sequence ID" value="GAA5163354.1"/>
    <property type="molecule type" value="Genomic_DNA"/>
</dbReference>
<dbReference type="SUPFAM" id="SSF51735">
    <property type="entry name" value="NAD(P)-binding Rossmann-fold domains"/>
    <property type="match status" value="1"/>
</dbReference>
<evidence type="ECO:0000256" key="1">
    <source>
        <dbReference type="ARBA" id="ARBA00006484"/>
    </source>
</evidence>
<dbReference type="Gene3D" id="3.40.50.720">
    <property type="entry name" value="NAD(P)-binding Rossmann-like Domain"/>
    <property type="match status" value="1"/>
</dbReference>
<accession>A0ABP9QKF0</accession>
<dbReference type="PRINTS" id="PR00081">
    <property type="entry name" value="GDHRDH"/>
</dbReference>
<keyword evidence="4" id="KW-1185">Reference proteome</keyword>
<dbReference type="InterPro" id="IPR050259">
    <property type="entry name" value="SDR"/>
</dbReference>
<comment type="caution">
    <text evidence="3">The sequence shown here is derived from an EMBL/GenBank/DDBJ whole genome shotgun (WGS) entry which is preliminary data.</text>
</comment>
<dbReference type="Proteomes" id="UP001428817">
    <property type="component" value="Unassembled WGS sequence"/>
</dbReference>